<keyword evidence="6 7" id="KW-0949">S-adenosyl-L-methionine</keyword>
<dbReference type="EnsemblBacteria" id="ABK77844">
    <property type="protein sequence ID" value="ABK77844"/>
    <property type="gene ID" value="CENSYa_1220"/>
</dbReference>
<evidence type="ECO:0000256" key="7">
    <source>
        <dbReference type="HAMAP-Rule" id="MF_01116"/>
    </source>
</evidence>
<evidence type="ECO:0000256" key="5">
    <source>
        <dbReference type="ARBA" id="ARBA00022679"/>
    </source>
</evidence>
<comment type="catalytic activity">
    <reaction evidence="7">
        <text>an N(1)-methylpseudouridine in rRNA + S-adenosyl-L-methionine = N(1)-methyl-N(3)-[(3S)-3-amino-3-carboxypropyl]pseudouridine in rRNA + S-methyl-5'-thioadenosine + H(+)</text>
        <dbReference type="Rhea" id="RHEA:63296"/>
        <dbReference type="Rhea" id="RHEA-COMP:11634"/>
        <dbReference type="Rhea" id="RHEA-COMP:16310"/>
        <dbReference type="ChEBI" id="CHEBI:15378"/>
        <dbReference type="ChEBI" id="CHEBI:17509"/>
        <dbReference type="ChEBI" id="CHEBI:59789"/>
        <dbReference type="ChEBI" id="CHEBI:74890"/>
        <dbReference type="ChEBI" id="CHEBI:146234"/>
        <dbReference type="EC" id="2.5.1.157"/>
    </reaction>
</comment>
<dbReference type="STRING" id="414004.CENSYa_1220"/>
<feature type="domain" description="16S/18S rRNA aminocarboxypropyltransferase Tsr3 C-terminal" evidence="8">
    <location>
        <begin position="38"/>
        <end position="159"/>
    </location>
</feature>
<dbReference type="InterPro" id="IPR007209">
    <property type="entry name" value="RNaseL-inhib-like_metal-bd_dom"/>
</dbReference>
<dbReference type="HOGENOM" id="CLU_035060_4_1_2"/>
<evidence type="ECO:0000259" key="9">
    <source>
        <dbReference type="Pfam" id="PF04068"/>
    </source>
</evidence>
<keyword evidence="4 7" id="KW-0698">rRNA processing</keyword>
<evidence type="ECO:0000313" key="10">
    <source>
        <dbReference type="EMBL" id="ABK77844.1"/>
    </source>
</evidence>
<dbReference type="KEGG" id="csy:CENSYa_1220"/>
<keyword evidence="5 7" id="KW-0808">Transferase</keyword>
<dbReference type="GO" id="GO:0106388">
    <property type="term" value="F:rRNA small subunit aminocarboxypropyltransferase activity"/>
    <property type="evidence" value="ECO:0007669"/>
    <property type="project" value="UniProtKB-EC"/>
</dbReference>
<feature type="binding site" evidence="7">
    <location>
        <position position="17"/>
    </location>
    <ligand>
        <name>S-adenosyl-L-methionine</name>
        <dbReference type="ChEBI" id="CHEBI:59789"/>
    </ligand>
</feature>
<dbReference type="PANTHER" id="PTHR20426:SF0">
    <property type="entry name" value="18S RRNA AMINOCARBOXYPROPYLTRANSFERASE"/>
    <property type="match status" value="1"/>
</dbReference>
<dbReference type="GO" id="GO:0000455">
    <property type="term" value="P:enzyme-directed rRNA pseudouridine synthesis"/>
    <property type="evidence" value="ECO:0007669"/>
    <property type="project" value="UniProtKB-UniRule"/>
</dbReference>
<protein>
    <recommendedName>
        <fullName evidence="1 7">16S rRNA aminocarboxypropyltransferase</fullName>
        <ecNumber evidence="7">2.5.1.157</ecNumber>
    </recommendedName>
</protein>
<feature type="binding site" evidence="7">
    <location>
        <position position="83"/>
    </location>
    <ligand>
        <name>S-adenosyl-L-methionine</name>
        <dbReference type="ChEBI" id="CHEBI:59789"/>
    </ligand>
</feature>
<keyword evidence="2 7" id="KW-0963">Cytoplasm</keyword>
<dbReference type="HAMAP" id="MF_01116">
    <property type="entry name" value="TSR3"/>
    <property type="match status" value="1"/>
</dbReference>
<evidence type="ECO:0000256" key="1">
    <source>
        <dbReference type="ARBA" id="ARBA00014114"/>
    </source>
</evidence>
<reference evidence="10 11" key="1">
    <citation type="journal article" date="2006" name="Proc. Natl. Acad. Sci. U.S.A.">
        <title>Genomic analysis of the uncultivated marine crenarchaeote Cenarchaeum symbiosum.</title>
        <authorList>
            <person name="Hallam S.J."/>
            <person name="Konstantinidis K.T."/>
            <person name="Putnam N."/>
            <person name="Schleper C."/>
            <person name="Watanabe Y."/>
            <person name="Sugahara J."/>
            <person name="Preston C."/>
            <person name="de la Torre J."/>
            <person name="Richardson P.M."/>
            <person name="DeLong E.F."/>
        </authorList>
    </citation>
    <scope>NUCLEOTIDE SEQUENCE [LARGE SCALE GENOMIC DNA]</scope>
    <source>
        <strain evidence="11">A</strain>
    </source>
</reference>
<dbReference type="Proteomes" id="UP000000758">
    <property type="component" value="Chromosome"/>
</dbReference>
<dbReference type="InterPro" id="IPR022968">
    <property type="entry name" value="Tsr3-like"/>
</dbReference>
<gene>
    <name evidence="10" type="ordered locus">CENSYa_1220</name>
</gene>
<accession>A0RWX7</accession>
<dbReference type="EMBL" id="DP000238">
    <property type="protein sequence ID" value="ABK77844.1"/>
    <property type="molecule type" value="Genomic_DNA"/>
</dbReference>
<dbReference type="NCBIfam" id="NF002621">
    <property type="entry name" value="PRK02287.1"/>
    <property type="match status" value="1"/>
</dbReference>
<dbReference type="PATRIC" id="fig|414004.10.peg.1113"/>
<evidence type="ECO:0000259" key="8">
    <source>
        <dbReference type="Pfam" id="PF04034"/>
    </source>
</evidence>
<dbReference type="GO" id="GO:1904047">
    <property type="term" value="F:S-adenosyl-L-methionine binding"/>
    <property type="evidence" value="ECO:0007669"/>
    <property type="project" value="UniProtKB-UniRule"/>
</dbReference>
<dbReference type="Pfam" id="PF04034">
    <property type="entry name" value="Ribo_biogen_C"/>
    <property type="match status" value="1"/>
</dbReference>
<dbReference type="Pfam" id="PF04068">
    <property type="entry name" value="Fer4_RLI"/>
    <property type="match status" value="1"/>
</dbReference>
<organism evidence="10 11">
    <name type="scientific">Cenarchaeum symbiosum (strain A)</name>
    <dbReference type="NCBI Taxonomy" id="414004"/>
    <lineage>
        <taxon>Archaea</taxon>
        <taxon>Nitrososphaerota</taxon>
        <taxon>Candidatus Cenarchaeales</taxon>
        <taxon>Candidatus Cenarchaeaceae</taxon>
        <taxon>Candidatus Cenarchaeum</taxon>
    </lineage>
</organism>
<dbReference type="AlphaFoldDB" id="A0RWX7"/>
<proteinExistence type="inferred from homology"/>
<comment type="function">
    <text evidence="7">Aminocarboxypropyltransferase that catalyzes the aminocarboxypropyl transfer on pseudouridine corresponding to position 914 in M.jannaschii 16S rRNA. It constitutes the last step in biosynthesis of the hypermodified N1-methyl-N3-(3-amino-3-carboxypropyl) pseudouridine (m1acp3-Psi).</text>
</comment>
<keyword evidence="3 7" id="KW-0690">Ribosome biogenesis</keyword>
<feature type="binding site" evidence="7">
    <location>
        <position position="102"/>
    </location>
    <ligand>
        <name>S-adenosyl-L-methionine</name>
        <dbReference type="ChEBI" id="CHEBI:59789"/>
    </ligand>
</feature>
<comment type="subcellular location">
    <subcellularLocation>
        <location evidence="7">Cytoplasm</location>
    </subcellularLocation>
</comment>
<evidence type="ECO:0000256" key="2">
    <source>
        <dbReference type="ARBA" id="ARBA00022490"/>
    </source>
</evidence>
<feature type="binding site" evidence="7">
    <location>
        <position position="61"/>
    </location>
    <ligand>
        <name>S-adenosyl-L-methionine</name>
        <dbReference type="ChEBI" id="CHEBI:59789"/>
    </ligand>
</feature>
<comment type="similarity">
    <text evidence="7">Belongs to the TDD superfamily. TSR3 family.</text>
</comment>
<evidence type="ECO:0000256" key="6">
    <source>
        <dbReference type="ARBA" id="ARBA00022691"/>
    </source>
</evidence>
<evidence type="ECO:0000313" key="11">
    <source>
        <dbReference type="Proteomes" id="UP000000758"/>
    </source>
</evidence>
<dbReference type="PANTHER" id="PTHR20426">
    <property type="entry name" value="RIBOSOME BIOGENESIS PROTEIN TSR3 HOMOLOG"/>
    <property type="match status" value="1"/>
</dbReference>
<keyword evidence="11" id="KW-1185">Reference proteome</keyword>
<dbReference type="EC" id="2.5.1.157" evidence="7"/>
<evidence type="ECO:0000256" key="4">
    <source>
        <dbReference type="ARBA" id="ARBA00022552"/>
    </source>
</evidence>
<name>A0RWX7_CENSY</name>
<dbReference type="GO" id="GO:0005737">
    <property type="term" value="C:cytoplasm"/>
    <property type="evidence" value="ECO:0007669"/>
    <property type="project" value="UniProtKB-SubCell"/>
</dbReference>
<comment type="caution">
    <text evidence="7">Lacks conserved residue(s) required for the propagation of feature annotation.</text>
</comment>
<evidence type="ECO:0000256" key="3">
    <source>
        <dbReference type="ARBA" id="ARBA00022517"/>
    </source>
</evidence>
<dbReference type="InterPro" id="IPR007177">
    <property type="entry name" value="Tsr3_C"/>
</dbReference>
<feature type="domain" description="RNase L inhibitor RLI-like possible metal-binding" evidence="9">
    <location>
        <begin position="1"/>
        <end position="33"/>
    </location>
</feature>
<sequence length="172" mass="19032">MRVCVVLYGQDDPKKCTAARLARSGLARAVRRPARNAILLDPFAPRVLLPPDAGLGPVTCIDCSWKKAGESFAPGMPGTRRRLPPLLAGNPVNYSRQNMLSTAEALAAALYILGRRARAEEMMDKFRWGHTFLELNRNLLDEYASMRDESEIGPVLREYGLREVPPPADGSR</sequence>